<dbReference type="STRING" id="623744.A0A553QLK9"/>
<evidence type="ECO:0000313" key="2">
    <source>
        <dbReference type="EMBL" id="TRY90881.1"/>
    </source>
</evidence>
<evidence type="ECO:0000313" key="3">
    <source>
        <dbReference type="Proteomes" id="UP000316079"/>
    </source>
</evidence>
<keyword evidence="1" id="KW-1133">Transmembrane helix</keyword>
<proteinExistence type="predicted"/>
<name>A0A553QLK9_9TELE</name>
<sequence length="238" mass="26529">MEEAVELKILPDVSDNNNVSSEQTTGVNPGNGAHESSTLLSAIQVNGNNGDPNEVDGVVVDSSDKTSKLHRELQSLKEDLSEVVVWKFRLWMVILFVIVAILLGIVISIIVCAVEVDADENYDKSSFVVGRFFKGNFTLSNSTLEQESLMNTLNQQLTDVYSASPALERYFSNSSINGFKDTTAQFELQFLMPLEHEEVLRFPLSLKMVKNILLQHFYDQDSGGPLFVIPTSLRMEAY</sequence>
<keyword evidence="1" id="KW-0812">Transmembrane</keyword>
<dbReference type="PANTHER" id="PTHR14636">
    <property type="entry name" value="TPA-INDUCED TRANSMEMBRANE PROTEIN"/>
    <property type="match status" value="1"/>
</dbReference>
<dbReference type="OrthoDB" id="8879801at2759"/>
<dbReference type="EMBL" id="SRMA01025790">
    <property type="protein sequence ID" value="TRY90881.1"/>
    <property type="molecule type" value="Genomic_DNA"/>
</dbReference>
<evidence type="ECO:0008006" key="4">
    <source>
        <dbReference type="Google" id="ProtNLM"/>
    </source>
</evidence>
<keyword evidence="1" id="KW-0472">Membrane</keyword>
<keyword evidence="3" id="KW-1185">Reference proteome</keyword>
<protein>
    <recommendedName>
        <fullName evidence="4">SEA domain-containing protein</fullName>
    </recommendedName>
</protein>
<feature type="transmembrane region" description="Helical" evidence="1">
    <location>
        <begin position="90"/>
        <end position="114"/>
    </location>
</feature>
<accession>A0A553QLK9</accession>
<gene>
    <name evidence="2" type="ORF">DNTS_021957</name>
</gene>
<reference evidence="2 3" key="1">
    <citation type="journal article" date="2019" name="Sci. Data">
        <title>Hybrid genome assembly and annotation of Danionella translucida.</title>
        <authorList>
            <person name="Kadobianskyi M."/>
            <person name="Schulze L."/>
            <person name="Schuelke M."/>
            <person name="Judkewitz B."/>
        </authorList>
    </citation>
    <scope>NUCLEOTIDE SEQUENCE [LARGE SCALE GENOMIC DNA]</scope>
    <source>
        <strain evidence="2 3">Bolton</strain>
    </source>
</reference>
<dbReference type="InterPro" id="IPR033223">
    <property type="entry name" value="TTMP"/>
</dbReference>
<comment type="caution">
    <text evidence="2">The sequence shown here is derived from an EMBL/GenBank/DDBJ whole genome shotgun (WGS) entry which is preliminary data.</text>
</comment>
<evidence type="ECO:0000256" key="1">
    <source>
        <dbReference type="SAM" id="Phobius"/>
    </source>
</evidence>
<dbReference type="Proteomes" id="UP000316079">
    <property type="component" value="Unassembled WGS sequence"/>
</dbReference>
<dbReference type="PANTHER" id="PTHR14636:SF1">
    <property type="entry name" value="TPA-INDUCED TRANSMEMBRANE PROTEIN"/>
    <property type="match status" value="1"/>
</dbReference>
<organism evidence="2 3">
    <name type="scientific">Danionella cerebrum</name>
    <dbReference type="NCBI Taxonomy" id="2873325"/>
    <lineage>
        <taxon>Eukaryota</taxon>
        <taxon>Metazoa</taxon>
        <taxon>Chordata</taxon>
        <taxon>Craniata</taxon>
        <taxon>Vertebrata</taxon>
        <taxon>Euteleostomi</taxon>
        <taxon>Actinopterygii</taxon>
        <taxon>Neopterygii</taxon>
        <taxon>Teleostei</taxon>
        <taxon>Ostariophysi</taxon>
        <taxon>Cypriniformes</taxon>
        <taxon>Danionidae</taxon>
        <taxon>Danioninae</taxon>
        <taxon>Danionella</taxon>
    </lineage>
</organism>
<dbReference type="AlphaFoldDB" id="A0A553QLK9"/>